<keyword evidence="1" id="KW-0413">Isomerase</keyword>
<dbReference type="InterPro" id="IPR036078">
    <property type="entry name" value="Spo11/TopoVI_A_sf"/>
</dbReference>
<dbReference type="InterPro" id="IPR036388">
    <property type="entry name" value="WH-like_DNA-bd_sf"/>
</dbReference>
<accession>A0AAD9W0P8</accession>
<name>A0AAD9W0P8_PHOAM</name>
<evidence type="ECO:0000256" key="2">
    <source>
        <dbReference type="SAM" id="MobiDB-lite"/>
    </source>
</evidence>
<dbReference type="AlphaFoldDB" id="A0AAD9W0P8"/>
<evidence type="ECO:0000256" key="1">
    <source>
        <dbReference type="PROSITE-ProRule" id="PRU01385"/>
    </source>
</evidence>
<dbReference type="GO" id="GO:0000706">
    <property type="term" value="P:meiotic DNA double-strand break processing"/>
    <property type="evidence" value="ECO:0007669"/>
    <property type="project" value="TreeGrafter"/>
</dbReference>
<comment type="caution">
    <text evidence="4">The sequence shown here is derived from an EMBL/GenBank/DDBJ whole genome shotgun (WGS) entry which is preliminary data.</text>
</comment>
<feature type="domain" description="Spo11/DNA topoisomerase VI subunit A N-terminal" evidence="3">
    <location>
        <begin position="148"/>
        <end position="208"/>
    </location>
</feature>
<keyword evidence="1" id="KW-0238">DNA-binding</keyword>
<dbReference type="EMBL" id="JAUJFL010000005">
    <property type="protein sequence ID" value="KAK2603189.1"/>
    <property type="molecule type" value="Genomic_DNA"/>
</dbReference>
<dbReference type="Gene3D" id="3.40.1360.10">
    <property type="match status" value="1"/>
</dbReference>
<dbReference type="PANTHER" id="PTHR10848">
    <property type="entry name" value="MEIOTIC RECOMBINATION PROTEIN SPO11"/>
    <property type="match status" value="1"/>
</dbReference>
<dbReference type="Gene3D" id="1.10.10.10">
    <property type="entry name" value="Winged helix-like DNA-binding domain superfamily/Winged helix DNA-binding domain"/>
    <property type="match status" value="1"/>
</dbReference>
<keyword evidence="5" id="KW-1185">Reference proteome</keyword>
<feature type="active site" description="O-(5'-phospho-DNA)-tyrosine intermediate" evidence="1">
    <location>
        <position position="176"/>
    </location>
</feature>
<keyword evidence="1" id="KW-0799">Topoisomerase</keyword>
<gene>
    <name evidence="4" type="ORF">N8I77_009663</name>
</gene>
<reference evidence="4" key="1">
    <citation type="submission" date="2023-06" db="EMBL/GenBank/DDBJ databases">
        <authorList>
            <person name="Noh H."/>
        </authorList>
    </citation>
    <scope>NUCLEOTIDE SEQUENCE</scope>
    <source>
        <strain evidence="4">DUCC20226</strain>
    </source>
</reference>
<dbReference type="PROSITE" id="PS52041">
    <property type="entry name" value="TOPO_IIB"/>
    <property type="match status" value="1"/>
</dbReference>
<sequence length="268" mass="29345">MNDDPITSEEHTGDEAFSIVSHIWIDILSTHVPRFAMSDDFPQGLGTFLTSSNALSPSPRVPDGTGRDDLDMSQASQSSRMVNIPDNDSNSVETGLVISKIEDIFAAMVDVLAEGGDALVIPYRCRRASQRGEGVLRFPGSTVQEATKFARMMRIMELAREALVSGRPITKRNIYYQDPDLFKSQSNVDQLVDDLAFTLGVGRNALQIVAASKGLIVGPLSLTMKDNSVVSCSTDQDHSESIPPIGMIRRIDFGDTRWILVIEKEVLA</sequence>
<dbReference type="InterPro" id="IPR013049">
    <property type="entry name" value="Spo11/TopoVI_A_N"/>
</dbReference>
<dbReference type="PANTHER" id="PTHR10848:SF0">
    <property type="entry name" value="MEIOTIC RECOMBINATION PROTEIN SPO11"/>
    <property type="match status" value="1"/>
</dbReference>
<dbReference type="GO" id="GO:0000228">
    <property type="term" value="C:nuclear chromosome"/>
    <property type="evidence" value="ECO:0007669"/>
    <property type="project" value="TreeGrafter"/>
</dbReference>
<dbReference type="GO" id="GO:0042138">
    <property type="term" value="P:meiotic DNA double-strand break formation"/>
    <property type="evidence" value="ECO:0007669"/>
    <property type="project" value="TreeGrafter"/>
</dbReference>
<comment type="catalytic activity">
    <reaction evidence="1">
        <text>ATP-dependent breakage, passage and rejoining of double-stranded DNA.</text>
        <dbReference type="EC" id="5.6.2.2"/>
    </reaction>
</comment>
<feature type="region of interest" description="Disordered" evidence="2">
    <location>
        <begin position="52"/>
        <end position="86"/>
    </location>
</feature>
<dbReference type="GO" id="GO:0003677">
    <property type="term" value="F:DNA binding"/>
    <property type="evidence" value="ECO:0007669"/>
    <property type="project" value="UniProtKB-UniRule"/>
</dbReference>
<dbReference type="SUPFAM" id="SSF56726">
    <property type="entry name" value="DNA topoisomerase IV, alpha subunit"/>
    <property type="match status" value="1"/>
</dbReference>
<dbReference type="PRINTS" id="PR01550">
    <property type="entry name" value="TOP6AFAMILY"/>
</dbReference>
<dbReference type="InterPro" id="IPR002815">
    <property type="entry name" value="Spo11/TopoVI_A"/>
</dbReference>
<proteinExistence type="inferred from homology"/>
<dbReference type="Pfam" id="PF04406">
    <property type="entry name" value="TP6A_N"/>
    <property type="match status" value="1"/>
</dbReference>
<dbReference type="GO" id="GO:0005524">
    <property type="term" value="F:ATP binding"/>
    <property type="evidence" value="ECO:0007669"/>
    <property type="project" value="InterPro"/>
</dbReference>
<feature type="compositionally biased region" description="Polar residues" evidence="2">
    <location>
        <begin position="73"/>
        <end position="86"/>
    </location>
</feature>
<dbReference type="GO" id="GO:0003918">
    <property type="term" value="F:DNA topoisomerase type II (double strand cut, ATP-hydrolyzing) activity"/>
    <property type="evidence" value="ECO:0007669"/>
    <property type="project" value="UniProtKB-UniRule"/>
</dbReference>
<evidence type="ECO:0000313" key="5">
    <source>
        <dbReference type="Proteomes" id="UP001265746"/>
    </source>
</evidence>
<dbReference type="EMBL" id="JAUJFL010000005">
    <property type="protein sequence ID" value="KAK2603185.1"/>
    <property type="molecule type" value="Genomic_DNA"/>
</dbReference>
<organism evidence="4 5">
    <name type="scientific">Phomopsis amygdali</name>
    <name type="common">Fusicoccum amygdali</name>
    <dbReference type="NCBI Taxonomy" id="1214568"/>
    <lineage>
        <taxon>Eukaryota</taxon>
        <taxon>Fungi</taxon>
        <taxon>Dikarya</taxon>
        <taxon>Ascomycota</taxon>
        <taxon>Pezizomycotina</taxon>
        <taxon>Sordariomycetes</taxon>
        <taxon>Sordariomycetidae</taxon>
        <taxon>Diaporthales</taxon>
        <taxon>Diaporthaceae</taxon>
        <taxon>Diaporthe</taxon>
    </lineage>
</organism>
<dbReference type="Proteomes" id="UP001265746">
    <property type="component" value="Unassembled WGS sequence"/>
</dbReference>
<evidence type="ECO:0000259" key="3">
    <source>
        <dbReference type="Pfam" id="PF04406"/>
    </source>
</evidence>
<evidence type="ECO:0000313" key="4">
    <source>
        <dbReference type="EMBL" id="KAK2603185.1"/>
    </source>
</evidence>
<dbReference type="GO" id="GO:0007131">
    <property type="term" value="P:reciprocal meiotic recombination"/>
    <property type="evidence" value="ECO:0007669"/>
    <property type="project" value="TreeGrafter"/>
</dbReference>
<protein>
    <recommendedName>
        <fullName evidence="3">Spo11/DNA topoisomerase VI subunit A N-terminal domain-containing protein</fullName>
    </recommendedName>
</protein>
<comment type="similarity">
    <text evidence="1">Belongs to the TOP6A family.</text>
</comment>